<keyword evidence="1" id="KW-0472">Membrane</keyword>
<dbReference type="EMBL" id="AYSV01000002">
    <property type="protein sequence ID" value="ETD73089.1"/>
    <property type="molecule type" value="Genomic_DNA"/>
</dbReference>
<dbReference type="OrthoDB" id="8642119at2"/>
<feature type="transmembrane region" description="Helical" evidence="1">
    <location>
        <begin position="12"/>
        <end position="33"/>
    </location>
</feature>
<evidence type="ECO:0000313" key="3">
    <source>
        <dbReference type="Proteomes" id="UP000018766"/>
    </source>
</evidence>
<organism evidence="2 3">
    <name type="scientific">Pelistega indica</name>
    <dbReference type="NCBI Taxonomy" id="1414851"/>
    <lineage>
        <taxon>Bacteria</taxon>
        <taxon>Pseudomonadati</taxon>
        <taxon>Pseudomonadota</taxon>
        <taxon>Betaproteobacteria</taxon>
        <taxon>Burkholderiales</taxon>
        <taxon>Alcaligenaceae</taxon>
        <taxon>Pelistega</taxon>
    </lineage>
</organism>
<dbReference type="AlphaFoldDB" id="V8G983"/>
<accession>V8G983</accession>
<keyword evidence="1" id="KW-0812">Transmembrane</keyword>
<dbReference type="Proteomes" id="UP000018766">
    <property type="component" value="Unassembled WGS sequence"/>
</dbReference>
<keyword evidence="3" id="KW-1185">Reference proteome</keyword>
<dbReference type="RefSeq" id="WP_023948764.1">
    <property type="nucleotide sequence ID" value="NZ_AYSV01000002.1"/>
</dbReference>
<name>V8G983_9BURK</name>
<keyword evidence="1" id="KW-1133">Transmembrane helix</keyword>
<evidence type="ECO:0008006" key="4">
    <source>
        <dbReference type="Google" id="ProtNLM"/>
    </source>
</evidence>
<protein>
    <recommendedName>
        <fullName evidence="4">Pilus assembly protein TadE</fullName>
    </recommendedName>
</protein>
<reference evidence="2 3" key="1">
    <citation type="submission" date="2013-11" db="EMBL/GenBank/DDBJ databases">
        <title>Genomic analysis of Pelistega sp. HM-7.</title>
        <authorList>
            <person name="Kumbhare S.V."/>
            <person name="Shetty S.A."/>
            <person name="Sharma O."/>
            <person name="Dhotre D.P."/>
        </authorList>
    </citation>
    <scope>NUCLEOTIDE SEQUENCE [LARGE SCALE GENOMIC DNA]</scope>
    <source>
        <strain evidence="2 3">HM-7</strain>
    </source>
</reference>
<sequence length="245" mass="28156">MKNLKCYLGQGIAESLIVFLVLISLFFAISWLGKLLDISYQQSNASRYAAFQLTRRLDHIDSQEVQDEYFLGAARYWLDRRQQRIIQANNLSIDINRQEKLSANMQVGMQHEKASVLRKEWGIEDKGIAHVSVTTKPHYTQISNEKTALGIDIGFFDRQQISMKRHTSILVDAEHSSNDSEANQRAGISARAWKDVALESYQLGRHIQRYAEGVDEGFARAKPVFDWLRPWAGLVPKHHLERSKE</sequence>
<evidence type="ECO:0000256" key="1">
    <source>
        <dbReference type="SAM" id="Phobius"/>
    </source>
</evidence>
<gene>
    <name evidence="2" type="ORF">V757_00330</name>
</gene>
<proteinExistence type="predicted"/>
<evidence type="ECO:0000313" key="2">
    <source>
        <dbReference type="EMBL" id="ETD73089.1"/>
    </source>
</evidence>
<comment type="caution">
    <text evidence="2">The sequence shown here is derived from an EMBL/GenBank/DDBJ whole genome shotgun (WGS) entry which is preliminary data.</text>
</comment>